<name>A0ABR9CKT3_9HYPH</name>
<dbReference type="SUPFAM" id="SSF55961">
    <property type="entry name" value="Bet v1-like"/>
    <property type="match status" value="1"/>
</dbReference>
<organism evidence="2 3">
    <name type="scientific">Roseibium litorale</name>
    <dbReference type="NCBI Taxonomy" id="2803841"/>
    <lineage>
        <taxon>Bacteria</taxon>
        <taxon>Pseudomonadati</taxon>
        <taxon>Pseudomonadota</taxon>
        <taxon>Alphaproteobacteria</taxon>
        <taxon>Hyphomicrobiales</taxon>
        <taxon>Stappiaceae</taxon>
        <taxon>Roseibium</taxon>
    </lineage>
</organism>
<dbReference type="InterPro" id="IPR023393">
    <property type="entry name" value="START-like_dom_sf"/>
</dbReference>
<dbReference type="PANTHER" id="PTHR39332:SF7">
    <property type="entry name" value="SRPBCC FAMILY PROTEIN"/>
    <property type="match status" value="1"/>
</dbReference>
<feature type="chain" id="PRO_5046703518" evidence="1">
    <location>
        <begin position="31"/>
        <end position="187"/>
    </location>
</feature>
<keyword evidence="3" id="KW-1185">Reference proteome</keyword>
<dbReference type="EMBL" id="JACYXI010000002">
    <property type="protein sequence ID" value="MBD8891025.1"/>
    <property type="molecule type" value="Genomic_DNA"/>
</dbReference>
<dbReference type="InterPro" id="IPR019587">
    <property type="entry name" value="Polyketide_cyclase/dehydratase"/>
</dbReference>
<accession>A0ABR9CKT3</accession>
<reference evidence="3" key="1">
    <citation type="submission" date="2020-09" db="EMBL/GenBank/DDBJ databases">
        <title>The genome sequence of strain Labrenzia suaedae 4C16A.</title>
        <authorList>
            <person name="Liu Y."/>
        </authorList>
    </citation>
    <scope>NUCLEOTIDE SEQUENCE [LARGE SCALE GENOMIC DNA]</scope>
    <source>
        <strain evidence="3">4C16A</strain>
    </source>
</reference>
<evidence type="ECO:0000313" key="2">
    <source>
        <dbReference type="EMBL" id="MBD8891025.1"/>
    </source>
</evidence>
<sequence>MRRKLHRTPLLTLLAAGLLAITGAMTPSGAHGPSRQKITLTTEVPASPADVWAVIGNFQDMSWHPAVFSTTGEGGNNIDATRVVTLGKEGGPTISEVLYKYSAEKMSYSYRITDVKVEVLPVTNYSSHLTVKPGKDGGSLIEWRGAFYRGYPNNDPPENLNDEAAIAAVSAVYQAGLDALSERFAKK</sequence>
<protein>
    <submittedName>
        <fullName evidence="2">SRPBCC family protein</fullName>
    </submittedName>
</protein>
<evidence type="ECO:0000256" key="1">
    <source>
        <dbReference type="SAM" id="SignalP"/>
    </source>
</evidence>
<dbReference type="Gene3D" id="3.30.530.20">
    <property type="match status" value="1"/>
</dbReference>
<dbReference type="RefSeq" id="WP_192147155.1">
    <property type="nucleotide sequence ID" value="NZ_JACYXI010000002.1"/>
</dbReference>
<gene>
    <name evidence="2" type="ORF">IG616_05675</name>
</gene>
<dbReference type="PANTHER" id="PTHR39332">
    <property type="entry name" value="BLL4707 PROTEIN"/>
    <property type="match status" value="1"/>
</dbReference>
<keyword evidence="1" id="KW-0732">Signal</keyword>
<dbReference type="Proteomes" id="UP000632063">
    <property type="component" value="Unassembled WGS sequence"/>
</dbReference>
<reference evidence="2 3" key="2">
    <citation type="journal article" date="2021" name="Int. J. Syst. Evol. Microbiol.">
        <title>Roseibium litorale sp. nov., isolated from a tidal flat sediment and proposal for the reclassification of Labrenzia polysiphoniae as Roseibium polysiphoniae comb. nov.</title>
        <authorList>
            <person name="Liu Y."/>
            <person name="Pei T."/>
            <person name="Du J."/>
            <person name="Chao M."/>
            <person name="Deng M.R."/>
            <person name="Zhu H."/>
        </authorList>
    </citation>
    <scope>NUCLEOTIDE SEQUENCE [LARGE SCALE GENOMIC DNA]</scope>
    <source>
        <strain evidence="2 3">4C16A</strain>
    </source>
</reference>
<feature type="signal peptide" evidence="1">
    <location>
        <begin position="1"/>
        <end position="30"/>
    </location>
</feature>
<evidence type="ECO:0000313" key="3">
    <source>
        <dbReference type="Proteomes" id="UP000632063"/>
    </source>
</evidence>
<dbReference type="CDD" id="cd07821">
    <property type="entry name" value="PYR_PYL_RCAR_like"/>
    <property type="match status" value="1"/>
</dbReference>
<comment type="caution">
    <text evidence="2">The sequence shown here is derived from an EMBL/GenBank/DDBJ whole genome shotgun (WGS) entry which is preliminary data.</text>
</comment>
<proteinExistence type="predicted"/>
<dbReference type="Pfam" id="PF10604">
    <property type="entry name" value="Polyketide_cyc2"/>
    <property type="match status" value="1"/>
</dbReference>